<dbReference type="Pfam" id="PF01041">
    <property type="entry name" value="DegT_DnrJ_EryC1"/>
    <property type="match status" value="1"/>
</dbReference>
<dbReference type="PANTHER" id="PTHR30244:SF36">
    <property type="entry name" value="3-OXO-GLUCOSE-6-PHOSPHATE:GLUTAMATE AMINOTRANSFERASE"/>
    <property type="match status" value="1"/>
</dbReference>
<organism evidence="2">
    <name type="scientific">marine metagenome</name>
    <dbReference type="NCBI Taxonomy" id="408172"/>
    <lineage>
        <taxon>unclassified sequences</taxon>
        <taxon>metagenomes</taxon>
        <taxon>ecological metagenomes</taxon>
    </lineage>
</organism>
<evidence type="ECO:0000256" key="1">
    <source>
        <dbReference type="ARBA" id="ARBA00022898"/>
    </source>
</evidence>
<accession>A0A381ZUS8</accession>
<dbReference type="GO" id="GO:0030170">
    <property type="term" value="F:pyridoxal phosphate binding"/>
    <property type="evidence" value="ECO:0007669"/>
    <property type="project" value="TreeGrafter"/>
</dbReference>
<dbReference type="GO" id="GO:0008483">
    <property type="term" value="F:transaminase activity"/>
    <property type="evidence" value="ECO:0007669"/>
    <property type="project" value="TreeGrafter"/>
</dbReference>
<evidence type="ECO:0008006" key="3">
    <source>
        <dbReference type="Google" id="ProtNLM"/>
    </source>
</evidence>
<dbReference type="InterPro" id="IPR000653">
    <property type="entry name" value="DegT/StrS_aminotransferase"/>
</dbReference>
<dbReference type="GO" id="GO:0000271">
    <property type="term" value="P:polysaccharide biosynthetic process"/>
    <property type="evidence" value="ECO:0007669"/>
    <property type="project" value="TreeGrafter"/>
</dbReference>
<sequence length="246" mass="26584">MRVPLVDLKAQYLTIKSEIDQAMTEVITSTTFVGGQFVQKFEDDFAKFTKSKNVIGVGNGTDALTIALRSLDIPPDSEVIIPANSFIATAEAVSSAGYKVIFCDVDPLTYLIDLNIVENLINSTTAAIIPVHLYGQMVDMKAIKVLADKYGLRVIEDAAQAHGVAYNGIEVGALSNCACYSFYPGKNLGAFGDGGAVTTNDNTLANKIRMYANHGRSAKYDHEFEGINSRLDSLQAAILSVKLKYL</sequence>
<dbReference type="InterPro" id="IPR015421">
    <property type="entry name" value="PyrdxlP-dep_Trfase_major"/>
</dbReference>
<dbReference type="InterPro" id="IPR015424">
    <property type="entry name" value="PyrdxlP-dep_Trfase"/>
</dbReference>
<dbReference type="Gene3D" id="3.40.640.10">
    <property type="entry name" value="Type I PLP-dependent aspartate aminotransferase-like (Major domain)"/>
    <property type="match status" value="1"/>
</dbReference>
<proteinExistence type="predicted"/>
<dbReference type="SUPFAM" id="SSF53383">
    <property type="entry name" value="PLP-dependent transferases"/>
    <property type="match status" value="1"/>
</dbReference>
<evidence type="ECO:0000313" key="2">
    <source>
        <dbReference type="EMBL" id="SVA93000.1"/>
    </source>
</evidence>
<dbReference type="CDD" id="cd00616">
    <property type="entry name" value="AHBA_syn"/>
    <property type="match status" value="1"/>
</dbReference>
<gene>
    <name evidence="2" type="ORF">METZ01_LOCUS145854</name>
</gene>
<dbReference type="PANTHER" id="PTHR30244">
    <property type="entry name" value="TRANSAMINASE"/>
    <property type="match status" value="1"/>
</dbReference>
<dbReference type="EMBL" id="UINC01022746">
    <property type="protein sequence ID" value="SVA93000.1"/>
    <property type="molecule type" value="Genomic_DNA"/>
</dbReference>
<protein>
    <recommendedName>
        <fullName evidence="3">Aminotransferase class I/classII domain-containing protein</fullName>
    </recommendedName>
</protein>
<feature type="non-terminal residue" evidence="2">
    <location>
        <position position="246"/>
    </location>
</feature>
<keyword evidence="1" id="KW-0663">Pyridoxal phosphate</keyword>
<name>A0A381ZUS8_9ZZZZ</name>
<dbReference type="AlphaFoldDB" id="A0A381ZUS8"/>
<reference evidence="2" key="1">
    <citation type="submission" date="2018-05" db="EMBL/GenBank/DDBJ databases">
        <authorList>
            <person name="Lanie J.A."/>
            <person name="Ng W.-L."/>
            <person name="Kazmierczak K.M."/>
            <person name="Andrzejewski T.M."/>
            <person name="Davidsen T.M."/>
            <person name="Wayne K.J."/>
            <person name="Tettelin H."/>
            <person name="Glass J.I."/>
            <person name="Rusch D."/>
            <person name="Podicherti R."/>
            <person name="Tsui H.-C.T."/>
            <person name="Winkler M.E."/>
        </authorList>
    </citation>
    <scope>NUCLEOTIDE SEQUENCE</scope>
</reference>